<evidence type="ECO:0000313" key="1">
    <source>
        <dbReference type="EMBL" id="KAJ8617292.1"/>
    </source>
</evidence>
<protein>
    <submittedName>
        <fullName evidence="1">Uncharacterized protein</fullName>
    </submittedName>
</protein>
<proteinExistence type="predicted"/>
<reference evidence="1 2" key="1">
    <citation type="journal article" date="2022" name="Hortic Res">
        <title>A haplotype resolved chromosomal level avocado genome allows analysis of novel avocado genes.</title>
        <authorList>
            <person name="Nath O."/>
            <person name="Fletcher S.J."/>
            <person name="Hayward A."/>
            <person name="Shaw L.M."/>
            <person name="Masouleh A.K."/>
            <person name="Furtado A."/>
            <person name="Henry R.J."/>
            <person name="Mitter N."/>
        </authorList>
    </citation>
    <scope>NUCLEOTIDE SEQUENCE [LARGE SCALE GENOMIC DNA]</scope>
    <source>
        <strain evidence="2">cv. Hass</strain>
    </source>
</reference>
<sequence length="196" mass="21719">MSICFCSRALILPESPNTIFFFPSIRRLNPITCRGGGRRRGFSRVSVAIRASTVDSYESSSDFAKRMEQAWLIHQQPRPIACTSCHSNGFVECKWCGGTGFFILGDNMLCQVPSRNSSCVICAGKGSTCCSDCKGTGFRAKWLGKPLPTEIWNFFGNQQDSVPRFLLGVDVNSEDFASVREILRGVYGNQFPFALD</sequence>
<keyword evidence="2" id="KW-1185">Reference proteome</keyword>
<name>A0ACC2K851_PERAE</name>
<comment type="caution">
    <text evidence="1">The sequence shown here is derived from an EMBL/GenBank/DDBJ whole genome shotgun (WGS) entry which is preliminary data.</text>
</comment>
<organism evidence="1 2">
    <name type="scientific">Persea americana</name>
    <name type="common">Avocado</name>
    <dbReference type="NCBI Taxonomy" id="3435"/>
    <lineage>
        <taxon>Eukaryota</taxon>
        <taxon>Viridiplantae</taxon>
        <taxon>Streptophyta</taxon>
        <taxon>Embryophyta</taxon>
        <taxon>Tracheophyta</taxon>
        <taxon>Spermatophyta</taxon>
        <taxon>Magnoliopsida</taxon>
        <taxon>Magnoliidae</taxon>
        <taxon>Laurales</taxon>
        <taxon>Lauraceae</taxon>
        <taxon>Persea</taxon>
    </lineage>
</organism>
<dbReference type="EMBL" id="CM056812">
    <property type="protein sequence ID" value="KAJ8617292.1"/>
    <property type="molecule type" value="Genomic_DNA"/>
</dbReference>
<accession>A0ACC2K851</accession>
<gene>
    <name evidence="1" type="ORF">MRB53_013478</name>
</gene>
<evidence type="ECO:0000313" key="2">
    <source>
        <dbReference type="Proteomes" id="UP001234297"/>
    </source>
</evidence>
<dbReference type="Proteomes" id="UP001234297">
    <property type="component" value="Chromosome 4"/>
</dbReference>